<name>A0ABT8SEA2_9BURK</name>
<feature type="domain" description="Ferritin/DPS" evidence="4">
    <location>
        <begin position="31"/>
        <end position="169"/>
    </location>
</feature>
<evidence type="ECO:0000256" key="2">
    <source>
        <dbReference type="RuleBase" id="RU003875"/>
    </source>
</evidence>
<evidence type="ECO:0000259" key="4">
    <source>
        <dbReference type="Pfam" id="PF00210"/>
    </source>
</evidence>
<dbReference type="RefSeq" id="WP_301815579.1">
    <property type="nucleotide sequence ID" value="NZ_JAUJZH010000037.1"/>
</dbReference>
<dbReference type="PROSITE" id="PS00818">
    <property type="entry name" value="DPS_1"/>
    <property type="match status" value="1"/>
</dbReference>
<feature type="region of interest" description="Disordered" evidence="3">
    <location>
        <begin position="1"/>
        <end position="24"/>
    </location>
</feature>
<dbReference type="SUPFAM" id="SSF47240">
    <property type="entry name" value="Ferritin-like"/>
    <property type="match status" value="1"/>
</dbReference>
<dbReference type="PANTHER" id="PTHR42932:SF3">
    <property type="entry name" value="DNA PROTECTION DURING STARVATION PROTEIN"/>
    <property type="match status" value="1"/>
</dbReference>
<dbReference type="EMBL" id="JAUKVY010000037">
    <property type="protein sequence ID" value="MDO1537256.1"/>
    <property type="molecule type" value="Genomic_DNA"/>
</dbReference>
<dbReference type="Gene3D" id="1.20.1260.10">
    <property type="match status" value="1"/>
</dbReference>
<dbReference type="PROSITE" id="PS00819">
    <property type="entry name" value="DPS_2"/>
    <property type="match status" value="1"/>
</dbReference>
<reference evidence="5" key="1">
    <citation type="submission" date="2023-06" db="EMBL/GenBank/DDBJ databases">
        <authorList>
            <person name="Jiang Y."/>
            <person name="Liu Q."/>
        </authorList>
    </citation>
    <scope>NUCLEOTIDE SEQUENCE</scope>
    <source>
        <strain evidence="5">CGMCC 1.12090</strain>
    </source>
</reference>
<comment type="similarity">
    <text evidence="1 2">Belongs to the Dps family.</text>
</comment>
<dbReference type="NCBIfam" id="NF006975">
    <property type="entry name" value="PRK09448.1"/>
    <property type="match status" value="1"/>
</dbReference>
<evidence type="ECO:0000256" key="3">
    <source>
        <dbReference type="SAM" id="MobiDB-lite"/>
    </source>
</evidence>
<dbReference type="InterPro" id="IPR009078">
    <property type="entry name" value="Ferritin-like_SF"/>
</dbReference>
<dbReference type="InterPro" id="IPR023188">
    <property type="entry name" value="DPS_DNA-bd_CS"/>
</dbReference>
<dbReference type="InterPro" id="IPR012347">
    <property type="entry name" value="Ferritin-like"/>
</dbReference>
<dbReference type="PIRSF" id="PIRSF005900">
    <property type="entry name" value="Dps"/>
    <property type="match status" value="1"/>
</dbReference>
<organism evidence="5 6">
    <name type="scientific">Variovorax ginsengisoli</name>
    <dbReference type="NCBI Taxonomy" id="363844"/>
    <lineage>
        <taxon>Bacteria</taxon>
        <taxon>Pseudomonadati</taxon>
        <taxon>Pseudomonadota</taxon>
        <taxon>Betaproteobacteria</taxon>
        <taxon>Burkholderiales</taxon>
        <taxon>Comamonadaceae</taxon>
        <taxon>Variovorax</taxon>
    </lineage>
</organism>
<evidence type="ECO:0000313" key="6">
    <source>
        <dbReference type="Proteomes" id="UP001169027"/>
    </source>
</evidence>
<evidence type="ECO:0000313" key="5">
    <source>
        <dbReference type="EMBL" id="MDO1537256.1"/>
    </source>
</evidence>
<proteinExistence type="inferred from homology"/>
<dbReference type="Pfam" id="PF00210">
    <property type="entry name" value="Ferritin"/>
    <property type="match status" value="1"/>
</dbReference>
<protein>
    <submittedName>
        <fullName evidence="5">DNA starvation/stationary phase protection protein Dps</fullName>
    </submittedName>
</protein>
<dbReference type="PRINTS" id="PR01346">
    <property type="entry name" value="HELNAPAPROT"/>
</dbReference>
<dbReference type="PANTHER" id="PTHR42932">
    <property type="entry name" value="GENERAL STRESS PROTEIN 20U"/>
    <property type="match status" value="1"/>
</dbReference>
<accession>A0ABT8SEA2</accession>
<gene>
    <name evidence="5" type="primary">dps</name>
    <name evidence="5" type="synonym">pexB</name>
    <name evidence="5" type="ORF">Q2T77_33825</name>
</gene>
<dbReference type="InterPro" id="IPR008331">
    <property type="entry name" value="Ferritin_DPS_dom"/>
</dbReference>
<comment type="caution">
    <text evidence="5">The sequence shown here is derived from an EMBL/GenBank/DDBJ whole genome shotgun (WGS) entry which is preliminary data.</text>
</comment>
<keyword evidence="6" id="KW-1185">Reference proteome</keyword>
<dbReference type="CDD" id="cd01043">
    <property type="entry name" value="DPS"/>
    <property type="match status" value="1"/>
</dbReference>
<sequence>MAAIAATPGVSAGSGATPARPSPAQCKRARDLLNQRLAECIDLQMQCKQAHWNVRGANFIALHELFDDINGAVEDYVDLVAERVVQLGGVAEGTLGSVVAGTSLPPYPPCGSEDTRHLQALATALSTFGSGVRQGIDEMTRLDDAASADILTEVLRGIDKWLWFVEAHLPARAASASA</sequence>
<dbReference type="InterPro" id="IPR002177">
    <property type="entry name" value="DPS_DNA-bd"/>
</dbReference>
<evidence type="ECO:0000256" key="1">
    <source>
        <dbReference type="ARBA" id="ARBA00009497"/>
    </source>
</evidence>
<dbReference type="Proteomes" id="UP001169027">
    <property type="component" value="Unassembled WGS sequence"/>
</dbReference>